<dbReference type="SUPFAM" id="SSF51735">
    <property type="entry name" value="NAD(P)-binding Rossmann-fold domains"/>
    <property type="match status" value="1"/>
</dbReference>
<keyword evidence="5" id="KW-1185">Reference proteome</keyword>
<dbReference type="InterPro" id="IPR002347">
    <property type="entry name" value="SDR_fam"/>
</dbReference>
<dbReference type="GO" id="GO:0016616">
    <property type="term" value="F:oxidoreductase activity, acting on the CH-OH group of donors, NAD or NADP as acceptor"/>
    <property type="evidence" value="ECO:0007669"/>
    <property type="project" value="TreeGrafter"/>
</dbReference>
<dbReference type="PRINTS" id="PR00081">
    <property type="entry name" value="GDHRDH"/>
</dbReference>
<protein>
    <submittedName>
        <fullName evidence="4">Uncharacterized protein</fullName>
    </submittedName>
</protein>
<gene>
    <name evidence="4" type="ORF">N7541_002340</name>
</gene>
<dbReference type="Proteomes" id="UP001148299">
    <property type="component" value="Unassembled WGS sequence"/>
</dbReference>
<dbReference type="PANTHER" id="PTHR44229:SF4">
    <property type="entry name" value="15-HYDROXYPROSTAGLANDIN DEHYDROGENASE [NAD(+)]"/>
    <property type="match status" value="1"/>
</dbReference>
<dbReference type="GO" id="GO:0005737">
    <property type="term" value="C:cytoplasm"/>
    <property type="evidence" value="ECO:0007669"/>
    <property type="project" value="TreeGrafter"/>
</dbReference>
<evidence type="ECO:0000256" key="3">
    <source>
        <dbReference type="RuleBase" id="RU000363"/>
    </source>
</evidence>
<name>A0A9W9V0D0_PENBR</name>
<sequence length="310" mass="33473">MSVYALQGKVAIVTGAGSGIGHAVAKLLLEAGCSVVFADLSLQPAAKLTLEKHAVSTDEKPPSAIFQKTDVADWSQLNDLWNTTLERFGQVDLVANIAGVYDPPFSDFWKPPGVSPESKDAHGANPGTYATISINYVAPVRLSQLAIDYWCRNPHIKGNFLAVSSVAAYLHMLSTPLYMSSKAALVSFVKSLGALNDYFGIRVAAVCPSGVMTPLLENKINDKVSAEGSLTPEECAAVILRVLQEAQWGRGSIVETHKLDTQEPEGKVAVRDVNLELLYPNLAFPDNIARRIGEDEQNLVARLKDRGMQP</sequence>
<accession>A0A9W9V0D0</accession>
<dbReference type="PRINTS" id="PR00080">
    <property type="entry name" value="SDRFAMILY"/>
</dbReference>
<organism evidence="4 5">
    <name type="scientific">Penicillium brevicompactum</name>
    <dbReference type="NCBI Taxonomy" id="5074"/>
    <lineage>
        <taxon>Eukaryota</taxon>
        <taxon>Fungi</taxon>
        <taxon>Dikarya</taxon>
        <taxon>Ascomycota</taxon>
        <taxon>Pezizomycotina</taxon>
        <taxon>Eurotiomycetes</taxon>
        <taxon>Eurotiomycetidae</taxon>
        <taxon>Eurotiales</taxon>
        <taxon>Aspergillaceae</taxon>
        <taxon>Penicillium</taxon>
    </lineage>
</organism>
<dbReference type="Gene3D" id="3.40.50.720">
    <property type="entry name" value="NAD(P)-binding Rossmann-like Domain"/>
    <property type="match status" value="1"/>
</dbReference>
<evidence type="ECO:0000256" key="1">
    <source>
        <dbReference type="ARBA" id="ARBA00006484"/>
    </source>
</evidence>
<dbReference type="Pfam" id="PF00106">
    <property type="entry name" value="adh_short"/>
    <property type="match status" value="1"/>
</dbReference>
<comment type="similarity">
    <text evidence="1 3">Belongs to the short-chain dehydrogenases/reductases (SDR) family.</text>
</comment>
<dbReference type="InterPro" id="IPR036291">
    <property type="entry name" value="NAD(P)-bd_dom_sf"/>
</dbReference>
<evidence type="ECO:0000313" key="5">
    <source>
        <dbReference type="Proteomes" id="UP001148299"/>
    </source>
</evidence>
<dbReference type="AlphaFoldDB" id="A0A9W9V0D0"/>
<comment type="caution">
    <text evidence="4">The sequence shown here is derived from an EMBL/GenBank/DDBJ whole genome shotgun (WGS) entry which is preliminary data.</text>
</comment>
<evidence type="ECO:0000313" key="4">
    <source>
        <dbReference type="EMBL" id="KAJ5361496.1"/>
    </source>
</evidence>
<proteinExistence type="inferred from homology"/>
<dbReference type="PANTHER" id="PTHR44229">
    <property type="entry name" value="15-HYDROXYPROSTAGLANDIN DEHYDROGENASE [NAD(+)]"/>
    <property type="match status" value="1"/>
</dbReference>
<reference evidence="4" key="1">
    <citation type="submission" date="2022-12" db="EMBL/GenBank/DDBJ databases">
        <authorList>
            <person name="Petersen C."/>
        </authorList>
    </citation>
    <scope>NUCLEOTIDE SEQUENCE</scope>
    <source>
        <strain evidence="4">IBT 35675</strain>
    </source>
</reference>
<reference evidence="4" key="2">
    <citation type="journal article" date="2023" name="IMA Fungus">
        <title>Comparative genomic study of the Penicillium genus elucidates a diverse pangenome and 15 lateral gene transfer events.</title>
        <authorList>
            <person name="Petersen C."/>
            <person name="Sorensen T."/>
            <person name="Nielsen M.R."/>
            <person name="Sondergaard T.E."/>
            <person name="Sorensen J.L."/>
            <person name="Fitzpatrick D.A."/>
            <person name="Frisvad J.C."/>
            <person name="Nielsen K.L."/>
        </authorList>
    </citation>
    <scope>NUCLEOTIDE SEQUENCE</scope>
    <source>
        <strain evidence="4">IBT 35675</strain>
    </source>
</reference>
<dbReference type="EMBL" id="JAPZBR010000002">
    <property type="protein sequence ID" value="KAJ5361496.1"/>
    <property type="molecule type" value="Genomic_DNA"/>
</dbReference>
<evidence type="ECO:0000256" key="2">
    <source>
        <dbReference type="ARBA" id="ARBA00023002"/>
    </source>
</evidence>
<keyword evidence="2" id="KW-0560">Oxidoreductase</keyword>